<dbReference type="Gene3D" id="1.10.30.10">
    <property type="entry name" value="High mobility group box domain"/>
    <property type="match status" value="1"/>
</dbReference>
<dbReference type="InterPro" id="IPR036910">
    <property type="entry name" value="HMG_box_dom_sf"/>
</dbReference>
<gene>
    <name evidence="2" type="ORF">FCALED_LOCUS1009</name>
</gene>
<sequence>MFTKKGDLFNDLQHERFLCYDLVSLTILLYLTVVFSHNKNKHIHTVHSVLILATASTIADTSSPLLHLSSSPSIVEKLSVAKRLDELKTSVKDQVHLLNKEKENPVIRKLLEKIIDHYSDLKTILTLPELLAPATKSRAKGTPRPQNVYILFRKDVSKGLYMLNRKNDLKGSCMGRVSKTVNYSSKIAGFLWGTVKTSQHEYEFWITLCQISCLKHSETYENYVYRPIRKKPRDVDRNNFQATKRQQSQTITTSKTSPTTLNHPPPTSILESDMNDIPSYNDYSVEQSQTIEIDFHASDMCERQSPILTNESALISRHIPRSVPDQGMLINQQQAQQEHHTMISQEAEVPIPTQGMTPNQPRRRSNAQYPSPTVITTARFEFAPAAPQYVETHSTYATYAVNSRLSQFIGHSDLTLFQPDHHFSTGLTQQCYQQFAYANTFAPPPQQMGIPSTPIVTIESQQNTISGTSFSIHQQNYLESPSPQTAGADPQFCYPSHEDLVFLSQLDGSRSHPFLLHQSDSYEFREHS</sequence>
<dbReference type="EMBL" id="CAJVPQ010000117">
    <property type="protein sequence ID" value="CAG8447596.1"/>
    <property type="molecule type" value="Genomic_DNA"/>
</dbReference>
<dbReference type="AlphaFoldDB" id="A0A9N8VDP0"/>
<accession>A0A9N8VDP0</accession>
<reference evidence="2" key="1">
    <citation type="submission" date="2021-06" db="EMBL/GenBank/DDBJ databases">
        <authorList>
            <person name="Kallberg Y."/>
            <person name="Tangrot J."/>
            <person name="Rosling A."/>
        </authorList>
    </citation>
    <scope>NUCLEOTIDE SEQUENCE</scope>
    <source>
        <strain evidence="2">UK204</strain>
    </source>
</reference>
<organism evidence="2 3">
    <name type="scientific">Funneliformis caledonium</name>
    <dbReference type="NCBI Taxonomy" id="1117310"/>
    <lineage>
        <taxon>Eukaryota</taxon>
        <taxon>Fungi</taxon>
        <taxon>Fungi incertae sedis</taxon>
        <taxon>Mucoromycota</taxon>
        <taxon>Glomeromycotina</taxon>
        <taxon>Glomeromycetes</taxon>
        <taxon>Glomerales</taxon>
        <taxon>Glomeraceae</taxon>
        <taxon>Funneliformis</taxon>
    </lineage>
</organism>
<proteinExistence type="predicted"/>
<evidence type="ECO:0000256" key="1">
    <source>
        <dbReference type="SAM" id="MobiDB-lite"/>
    </source>
</evidence>
<keyword evidence="3" id="KW-1185">Reference proteome</keyword>
<evidence type="ECO:0000313" key="2">
    <source>
        <dbReference type="EMBL" id="CAG8447596.1"/>
    </source>
</evidence>
<name>A0A9N8VDP0_9GLOM</name>
<protein>
    <submittedName>
        <fullName evidence="2">12956_t:CDS:1</fullName>
    </submittedName>
</protein>
<comment type="caution">
    <text evidence="2">The sequence shown here is derived from an EMBL/GenBank/DDBJ whole genome shotgun (WGS) entry which is preliminary data.</text>
</comment>
<feature type="compositionally biased region" description="Low complexity" evidence="1">
    <location>
        <begin position="243"/>
        <end position="260"/>
    </location>
</feature>
<dbReference type="Proteomes" id="UP000789570">
    <property type="component" value="Unassembled WGS sequence"/>
</dbReference>
<feature type="region of interest" description="Disordered" evidence="1">
    <location>
        <begin position="234"/>
        <end position="279"/>
    </location>
</feature>
<evidence type="ECO:0000313" key="3">
    <source>
        <dbReference type="Proteomes" id="UP000789570"/>
    </source>
</evidence>
<dbReference type="OrthoDB" id="10372438at2759"/>